<dbReference type="EMBL" id="ROAL01000052">
    <property type="protein sequence ID" value="MIB63920.1"/>
    <property type="molecule type" value="Genomic_DNA"/>
</dbReference>
<proteinExistence type="predicted"/>
<reference evidence="14 19" key="4">
    <citation type="submission" date="2018-05" db="EMBL/GenBank/DDBJ databases">
        <title>Genomic sequencing of EHEC O26 New European Clone.</title>
        <authorList>
            <person name="Karnisova L."/>
            <person name="Nunvar J."/>
            <person name="Marejkova M."/>
            <person name="Mellmann A."/>
            <person name="Drevinek P."/>
            <person name="Blahova K."/>
            <person name="Bielaszewska M."/>
        </authorList>
    </citation>
    <scope>NUCLEOTIDE SEQUENCE [LARGE SCALE GENOMIC DNA]</scope>
    <source>
        <strain evidence="14 19">14-391</strain>
    </source>
</reference>
<evidence type="ECO:0000313" key="2">
    <source>
        <dbReference type="EMBL" id="EFB2195010.1"/>
    </source>
</evidence>
<feature type="transmembrane region" description="Helical" evidence="1">
    <location>
        <begin position="30"/>
        <end position="47"/>
    </location>
</feature>
<dbReference type="EMBL" id="AATLXB010000128">
    <property type="protein sequence ID" value="EFM7863784.1"/>
    <property type="molecule type" value="Genomic_DNA"/>
</dbReference>
<evidence type="ECO:0000313" key="10">
    <source>
        <dbReference type="EMBL" id="NYP88493.1"/>
    </source>
</evidence>
<dbReference type="RefSeq" id="WP_000499454.1">
    <property type="nucleotide sequence ID" value="NZ_AP018796.1"/>
</dbReference>
<evidence type="ECO:0000313" key="3">
    <source>
        <dbReference type="EMBL" id="EFB4535769.1"/>
    </source>
</evidence>
<dbReference type="EMBL" id="RROO01000154">
    <property type="protein sequence ID" value="TJF57773.1"/>
    <property type="molecule type" value="Genomic_DNA"/>
</dbReference>
<reference evidence="7" key="10">
    <citation type="submission" date="2020-02" db="EMBL/GenBank/DDBJ databases">
        <authorList>
            <consortium name="NCBI Pathogen Detection Project"/>
        </authorList>
    </citation>
    <scope>NUCLEOTIDE SEQUENCE</scope>
    <source>
        <strain evidence="7">1839</strain>
        <strain evidence="8">TW14994</strain>
    </source>
</reference>
<evidence type="ECO:0000313" key="29">
    <source>
        <dbReference type="Proteomes" id="UP000587626"/>
    </source>
</evidence>
<name>A0A0F4HT17_ECOLX</name>
<evidence type="ECO:0000313" key="28">
    <source>
        <dbReference type="Proteomes" id="UP000542214"/>
    </source>
</evidence>
<evidence type="ECO:0000256" key="1">
    <source>
        <dbReference type="SAM" id="Phobius"/>
    </source>
</evidence>
<evidence type="ECO:0000313" key="9">
    <source>
        <dbReference type="EMBL" id="MIB63920.1"/>
    </source>
</evidence>
<dbReference type="EMBL" id="AASHPR010000169">
    <property type="protein sequence ID" value="EFC3527956.1"/>
    <property type="molecule type" value="Genomic_DNA"/>
</dbReference>
<evidence type="ECO:0000313" key="25">
    <source>
        <dbReference type="Proteomes" id="UP000519859"/>
    </source>
</evidence>
<keyword evidence="1" id="KW-0812">Transmembrane</keyword>
<evidence type="ECO:0000313" key="21">
    <source>
        <dbReference type="Proteomes" id="UP000305093"/>
    </source>
</evidence>
<dbReference type="Proteomes" id="UP000842385">
    <property type="component" value="Unassembled WGS sequence"/>
</dbReference>
<evidence type="ECO:0000313" key="27">
    <source>
        <dbReference type="Proteomes" id="UP000538406"/>
    </source>
</evidence>
<dbReference type="Proteomes" id="UP000538406">
    <property type="component" value="Unassembled WGS sequence"/>
</dbReference>
<evidence type="ECO:0000313" key="16">
    <source>
        <dbReference type="EMBL" id="TJF57773.1"/>
    </source>
</evidence>
<dbReference type="EMBL" id="JABUPU010000078">
    <property type="protein sequence ID" value="NYP88493.1"/>
    <property type="molecule type" value="Genomic_DNA"/>
</dbReference>
<dbReference type="Pfam" id="PF13064">
    <property type="entry name" value="DUF3927"/>
    <property type="match status" value="1"/>
</dbReference>
<dbReference type="EMBL" id="DABFUC010000074">
    <property type="protein sequence ID" value="HAI8961080.1"/>
    <property type="molecule type" value="Genomic_DNA"/>
</dbReference>
<dbReference type="AlphaFoldDB" id="A0A0F4HT17"/>
<dbReference type="Proteomes" id="UP000517067">
    <property type="component" value="Unassembled WGS sequence"/>
</dbReference>
<evidence type="ECO:0000313" key="22">
    <source>
        <dbReference type="Proteomes" id="UP000460654"/>
    </source>
</evidence>
<reference evidence="10 24" key="9">
    <citation type="journal article" date="2020" name="J. Appl. Microbiol.">
        <title>Genetic characterization of Shigatoxigenic and enteropathogenic Escherichia coli O80:H2 from diarrheic and septicemic calves and relatedness to human Shigatoxigenic E. coli O80:H2.</title>
        <authorList>
            <person name="Habets A."/>
            <person name="Crombe F."/>
            <person name="Nakamura K."/>
            <person name="Guerin V."/>
            <person name="De Rauw K."/>
            <person name="Pierard D."/>
            <person name="Saulmont M."/>
            <person name="Hayashi T."/>
            <person name="Mainil J.G."/>
            <person name="Thiry D."/>
        </authorList>
    </citation>
    <scope>NUCLEOTIDE SEQUENCE [LARGE SCALE GENOMIC DNA]</scope>
    <source>
        <strain evidence="11">EH3306</strain>
        <strain evidence="10 24">EH3307</strain>
    </source>
</reference>
<evidence type="ECO:0000313" key="6">
    <source>
        <dbReference type="EMBL" id="EFM7863784.1"/>
    </source>
</evidence>
<dbReference type="Proteomes" id="UP000248865">
    <property type="component" value="Unassembled WGS sequence"/>
</dbReference>
<evidence type="ECO:0000313" key="19">
    <source>
        <dbReference type="Proteomes" id="UP000248865"/>
    </source>
</evidence>
<dbReference type="Proteomes" id="UP000542214">
    <property type="component" value="Unassembled WGS sequence"/>
</dbReference>
<evidence type="ECO:0000313" key="15">
    <source>
        <dbReference type="EMBL" id="QMS40239.1"/>
    </source>
</evidence>
<dbReference type="EMBL" id="QFSS01000297">
    <property type="protein sequence ID" value="PZZ62656.1"/>
    <property type="molecule type" value="Genomic_DNA"/>
</dbReference>
<dbReference type="Proteomes" id="UP000540485">
    <property type="component" value="Unassembled WGS sequence"/>
</dbReference>
<dbReference type="Proteomes" id="UP000519859">
    <property type="component" value="Unassembled WGS sequence"/>
</dbReference>
<dbReference type="EMBL" id="LDXE02000001">
    <property type="protein sequence ID" value="PBN78233.1"/>
    <property type="molecule type" value="Genomic_DNA"/>
</dbReference>
<reference evidence="15 23" key="12">
    <citation type="submission" date="2020-06" db="EMBL/GenBank/DDBJ databases">
        <title>REHAB project genomes.</title>
        <authorList>
            <person name="Shaw L.P."/>
        </authorList>
    </citation>
    <scope>NUCLEOTIDE SEQUENCE [LARGE SCALE GENOMIC DNA]</scope>
    <source>
        <strain evidence="15 23">RHB01-C20</strain>
    </source>
</reference>
<evidence type="ECO:0000313" key="7">
    <source>
        <dbReference type="EMBL" id="HAG5772982.1"/>
    </source>
</evidence>
<dbReference type="Proteomes" id="UP000521994">
    <property type="component" value="Unassembled WGS sequence"/>
</dbReference>
<evidence type="ECO:0000313" key="26">
    <source>
        <dbReference type="Proteomes" id="UP000521994"/>
    </source>
</evidence>
<dbReference type="EMBL" id="LDXE02000003">
    <property type="protein sequence ID" value="PBN73430.1"/>
    <property type="molecule type" value="Genomic_DNA"/>
</dbReference>
<dbReference type="EMBL" id="AASFZR010000189">
    <property type="protein sequence ID" value="EFB4535769.1"/>
    <property type="molecule type" value="Genomic_DNA"/>
</dbReference>
<dbReference type="Proteomes" id="UP000305093">
    <property type="component" value="Unassembled WGS sequence"/>
</dbReference>
<keyword evidence="1" id="KW-0472">Membrane</keyword>
<accession>A0A0F4HT17</accession>
<evidence type="ECO:0000313" key="12">
    <source>
        <dbReference type="EMBL" id="PBN73430.1"/>
    </source>
</evidence>
<evidence type="ECO:0000313" key="23">
    <source>
        <dbReference type="Proteomes" id="UP000514533"/>
    </source>
</evidence>
<sequence>MFYKLCLLAVVILLLVMVMMDFTSRIMLVLTDGALVCGIVVLLWPMMKEQNE</sequence>
<reference evidence="6 29" key="5">
    <citation type="submission" date="2018-08" db="EMBL/GenBank/DDBJ databases">
        <authorList>
            <consortium name="GenomeTrakr network: Whole genome sequencing for foodborne pathogen traceback"/>
        </authorList>
    </citation>
    <scope>NUCLEOTIDE SEQUENCE [LARGE SCALE GENOMIC DNA]</scope>
    <source>
        <strain evidence="6 29">NC_STEC194</strain>
    </source>
</reference>
<keyword evidence="1" id="KW-1133">Transmembrane helix</keyword>
<dbReference type="Proteomes" id="UP000271175">
    <property type="component" value="Unassembled WGS sequence"/>
</dbReference>
<dbReference type="EMBL" id="QYOH01000034">
    <property type="protein sequence ID" value="TXU31672.1"/>
    <property type="molecule type" value="Genomic_DNA"/>
</dbReference>
<dbReference type="Proteomes" id="UP000514533">
    <property type="component" value="Chromosome"/>
</dbReference>
<dbReference type="InterPro" id="IPR025169">
    <property type="entry name" value="DUF3927"/>
</dbReference>
<reference evidence="12 18" key="1">
    <citation type="journal article" date="2015" name="Genome Announc.">
        <title>Draft Genome Sequences of Human-Pathogenic Escherichia coli O26:H11 Strains Carrying the stx2 Gene Only and Circulating in France.</title>
        <authorList>
            <person name="Delannoy S."/>
            <person name="Mariani-Kurkdjian P."/>
            <person name="Bonacorsi S."/>
            <person name="Liguori S."/>
            <person name="Ison S.A."/>
            <person name="Fach P."/>
        </authorList>
    </citation>
    <scope>NUCLEOTIDE SEQUENCE [LARGE SCALE GENOMIC DNA]</scope>
    <source>
        <strain evidence="12 18">34870</strain>
    </source>
</reference>
<reference evidence="5 26" key="11">
    <citation type="submission" date="2020-02" db="EMBL/GenBank/DDBJ databases">
        <authorList>
            <consortium name="PulseNet: The National Subtyping Network for Foodborne Disease Surveillance"/>
            <person name="Tarr C.L."/>
            <person name="Trees E."/>
            <person name="Katz L.S."/>
            <person name="Carleton-Romer H.A."/>
            <person name="Stroika S."/>
            <person name="Kucerova Z."/>
            <person name="Roache K.F."/>
            <person name="Sabol A.L."/>
            <person name="Besser J."/>
            <person name="Gerner-Smidt P."/>
        </authorList>
    </citation>
    <scope>NUCLEOTIDE SEQUENCE [LARGE SCALE GENOMIC DNA]</scope>
    <source>
        <strain evidence="5 26">2014C-3796</strain>
    </source>
</reference>
<evidence type="ECO:0000313" key="5">
    <source>
        <dbReference type="EMBL" id="EFI0215843.1"/>
    </source>
</evidence>
<dbReference type="Proteomes" id="UP000460654">
    <property type="component" value="Unassembled WGS sequence"/>
</dbReference>
<evidence type="ECO:0000313" key="20">
    <source>
        <dbReference type="Proteomes" id="UP000271175"/>
    </source>
</evidence>
<reference evidence="27 28" key="6">
    <citation type="submission" date="2018-08" db="EMBL/GenBank/DDBJ databases">
        <authorList>
            <consortium name="NARMS: The National Antimicrobial Resistance Monitoring System"/>
        </authorList>
    </citation>
    <scope>NUCLEOTIDE SEQUENCE [LARGE SCALE GENOMIC DNA]</scope>
    <source>
        <strain evidence="9 20">CVM N17EC0276</strain>
        <strain evidence="4 27">FSIS11705178</strain>
        <strain evidence="3 28">FSIS11706358</strain>
        <strain evidence="2 25">FSIS11921886</strain>
    </source>
</reference>
<reference evidence="17 22" key="7">
    <citation type="submission" date="2018-09" db="EMBL/GenBank/DDBJ databases">
        <title>Persistent metagenomic signatures of early life antibiotic treatment in the infant gut microbiota and resistome.</title>
        <authorList>
            <person name="Gasparrini A.J."/>
        </authorList>
    </citation>
    <scope>NUCLEOTIDE SEQUENCE [LARGE SCALE GENOMIC DNA]</scope>
    <source>
        <strain evidence="17 22">T0181B.E-10</strain>
    </source>
</reference>
<evidence type="ECO:0000313" key="30">
    <source>
        <dbReference type="Proteomes" id="UP000842385"/>
    </source>
</evidence>
<reference evidence="7 30" key="3">
    <citation type="journal article" date="2018" name="Genome Biol.">
        <title>SKESA: strategic k-mer extension for scrupulous assemblies.</title>
        <authorList>
            <person name="Souvorov A."/>
            <person name="Agarwala R."/>
            <person name="Lipman D.J."/>
        </authorList>
    </citation>
    <scope>NUCLEOTIDE SEQUENCE [LARGE SCALE GENOMIC DNA]</scope>
    <source>
        <strain evidence="7">1839</strain>
        <strain evidence="8 30">TW14994</strain>
    </source>
</reference>
<reference evidence="12" key="2">
    <citation type="submission" date="2017-03" db="EMBL/GenBank/DDBJ databases">
        <title>The mobilome is the main driver of stx2-positive O26:H11 Escherichia coli strains evolution.</title>
        <authorList>
            <person name="Delannoy S."/>
            <person name="Mariani-Kurkdjian P."/>
            <person name="Webb H.E."/>
            <person name="Bonacorsi S."/>
            <person name="Fach P."/>
        </authorList>
    </citation>
    <scope>NUCLEOTIDE SEQUENCE</scope>
    <source>
        <strain evidence="12">34870</strain>
    </source>
</reference>
<evidence type="ECO:0000313" key="24">
    <source>
        <dbReference type="Proteomes" id="UP000517067"/>
    </source>
</evidence>
<evidence type="ECO:0000313" key="8">
    <source>
        <dbReference type="EMBL" id="HAI8961080.1"/>
    </source>
</evidence>
<dbReference type="Proteomes" id="UP000036331">
    <property type="component" value="Unassembled WGS sequence"/>
</dbReference>
<dbReference type="EMBL" id="CP055981">
    <property type="protein sequence ID" value="QMS40239.1"/>
    <property type="molecule type" value="Genomic_DNA"/>
</dbReference>
<dbReference type="EMBL" id="DAAYTU010000055">
    <property type="protein sequence ID" value="HAG5772982.1"/>
    <property type="molecule type" value="Genomic_DNA"/>
</dbReference>
<evidence type="ECO:0000313" key="17">
    <source>
        <dbReference type="EMBL" id="TXU31672.1"/>
    </source>
</evidence>
<protein>
    <submittedName>
        <fullName evidence="2">DUF3927 domain-containing protein</fullName>
    </submittedName>
    <submittedName>
        <fullName evidence="10">DUF3927 family protein</fullName>
    </submittedName>
</protein>
<dbReference type="EMBL" id="JABUPJ010000076">
    <property type="protein sequence ID" value="NYQ41922.1"/>
    <property type="molecule type" value="Genomic_DNA"/>
</dbReference>
<evidence type="ECO:0000313" key="14">
    <source>
        <dbReference type="EMBL" id="PZZ62656.1"/>
    </source>
</evidence>
<gene>
    <name evidence="13" type="ORF">ABE91_007465</name>
    <name evidence="12" type="ORF">ABE91_017605</name>
    <name evidence="6" type="ORF">B6R15_005171</name>
    <name evidence="5" type="ORF">BG944_005148</name>
    <name evidence="3" type="ORF">C0P57_005178</name>
    <name evidence="16" type="ORF">C9194_26040</name>
    <name evidence="4" type="ORF">CTR35_005288</name>
    <name evidence="17" type="ORF">D4N09_21310</name>
    <name evidence="9" type="ORF">D9E49_26765</name>
    <name evidence="14" type="ORF">DIV22_22535</name>
    <name evidence="2" type="ORF">FIJ20_22955</name>
    <name evidence="11" type="ORF">G4A38_26020</name>
    <name evidence="10" type="ORF">G4A47_25805</name>
    <name evidence="7" type="ORF">GGB84_004769</name>
    <name evidence="8" type="ORF">HKA49_005404</name>
    <name evidence="15" type="ORF">HVV39_20635</name>
</gene>
<evidence type="ECO:0000313" key="4">
    <source>
        <dbReference type="EMBL" id="EFC3527956.1"/>
    </source>
</evidence>
<evidence type="ECO:0000313" key="13">
    <source>
        <dbReference type="EMBL" id="PBN78233.1"/>
    </source>
</evidence>
<dbReference type="EMBL" id="AASDFP010000077">
    <property type="protein sequence ID" value="EFB2195010.1"/>
    <property type="molecule type" value="Genomic_DNA"/>
</dbReference>
<evidence type="ECO:0000313" key="11">
    <source>
        <dbReference type="EMBL" id="NYQ41922.1"/>
    </source>
</evidence>
<evidence type="ECO:0000313" key="18">
    <source>
        <dbReference type="Proteomes" id="UP000036331"/>
    </source>
</evidence>
<reference evidence="16 21" key="8">
    <citation type="submission" date="2018-12" db="EMBL/GenBank/DDBJ databases">
        <title>Food and Water Safety Consortium.</title>
        <authorList>
            <person name="Tyson S."/>
            <person name="Peterson C.-L."/>
            <person name="Olson A."/>
            <person name="Tyler S."/>
            <person name="Cabral J."/>
            <person name="Lynch T."/>
            <person name="Knox N."/>
            <person name="Van Domselaar G."/>
            <person name="Graham M."/>
        </authorList>
    </citation>
    <scope>NUCLEOTIDE SEQUENCE [LARGE SCALE GENOMIC DNA]</scope>
    <source>
        <strain evidence="16 21">FWSEC0419</strain>
    </source>
</reference>
<dbReference type="Proteomes" id="UP000587626">
    <property type="component" value="Unassembled WGS sequence"/>
</dbReference>
<dbReference type="EMBL" id="AASXRC010000057">
    <property type="protein sequence ID" value="EFI0215843.1"/>
    <property type="molecule type" value="Genomic_DNA"/>
</dbReference>
<organism evidence="10 24">
    <name type="scientific">Escherichia coli</name>
    <dbReference type="NCBI Taxonomy" id="562"/>
    <lineage>
        <taxon>Bacteria</taxon>
        <taxon>Pseudomonadati</taxon>
        <taxon>Pseudomonadota</taxon>
        <taxon>Gammaproteobacteria</taxon>
        <taxon>Enterobacterales</taxon>
        <taxon>Enterobacteriaceae</taxon>
        <taxon>Escherichia</taxon>
    </lineage>
</organism>